<keyword evidence="7" id="KW-1185">Reference proteome</keyword>
<dbReference type="GO" id="GO:0022857">
    <property type="term" value="F:transmembrane transporter activity"/>
    <property type="evidence" value="ECO:0007669"/>
    <property type="project" value="InterPro"/>
</dbReference>
<dbReference type="OrthoDB" id="196103at2759"/>
<reference evidence="6 7" key="1">
    <citation type="submission" date="2015-01" db="EMBL/GenBank/DDBJ databases">
        <title>The Genome Sequence of Exophiala spinifera CBS89968.</title>
        <authorList>
            <consortium name="The Broad Institute Genomics Platform"/>
            <person name="Cuomo C."/>
            <person name="de Hoog S."/>
            <person name="Gorbushina A."/>
            <person name="Stielow B."/>
            <person name="Teixiera M."/>
            <person name="Abouelleil A."/>
            <person name="Chapman S.B."/>
            <person name="Priest M."/>
            <person name="Young S.K."/>
            <person name="Wortman J."/>
            <person name="Nusbaum C."/>
            <person name="Birren B."/>
        </authorList>
    </citation>
    <scope>NUCLEOTIDE SEQUENCE [LARGE SCALE GENOMIC DNA]</scope>
    <source>
        <strain evidence="6 7">CBS 89968</strain>
    </source>
</reference>
<evidence type="ECO:0000256" key="4">
    <source>
        <dbReference type="ARBA" id="ARBA00023136"/>
    </source>
</evidence>
<dbReference type="GO" id="GO:0016020">
    <property type="term" value="C:membrane"/>
    <property type="evidence" value="ECO:0007669"/>
    <property type="project" value="UniProtKB-SubCell"/>
</dbReference>
<dbReference type="EMBL" id="KN847495">
    <property type="protein sequence ID" value="KIW15318.1"/>
    <property type="molecule type" value="Genomic_DNA"/>
</dbReference>
<dbReference type="GeneID" id="27332446"/>
<dbReference type="VEuPathDB" id="FungiDB:PV08_05363"/>
<dbReference type="Proteomes" id="UP000053328">
    <property type="component" value="Unassembled WGS sequence"/>
</dbReference>
<evidence type="ECO:0008006" key="8">
    <source>
        <dbReference type="Google" id="ProtNLM"/>
    </source>
</evidence>
<protein>
    <recommendedName>
        <fullName evidence="8">Major facilitator superfamily (MFS) profile domain-containing protein</fullName>
    </recommendedName>
</protein>
<dbReference type="AlphaFoldDB" id="A0A0D2B8Q2"/>
<keyword evidence="2 5" id="KW-0812">Transmembrane</keyword>
<accession>A0A0D2B8Q2</accession>
<dbReference type="PANTHER" id="PTHR23294">
    <property type="entry name" value="ET TRANSLATION PRODUCT-RELATED"/>
    <property type="match status" value="1"/>
</dbReference>
<dbReference type="RefSeq" id="XP_016235534.1">
    <property type="nucleotide sequence ID" value="XM_016379707.1"/>
</dbReference>
<dbReference type="HOGENOM" id="CLU_030884_0_0_1"/>
<feature type="transmembrane region" description="Helical" evidence="5">
    <location>
        <begin position="51"/>
        <end position="70"/>
    </location>
</feature>
<feature type="transmembrane region" description="Helical" evidence="5">
    <location>
        <begin position="410"/>
        <end position="430"/>
    </location>
</feature>
<dbReference type="InterPro" id="IPR051617">
    <property type="entry name" value="UNC-93-like_regulator"/>
</dbReference>
<keyword evidence="3 5" id="KW-1133">Transmembrane helix</keyword>
<dbReference type="Gene3D" id="1.20.1250.20">
    <property type="entry name" value="MFS general substrate transporter like domains"/>
    <property type="match status" value="1"/>
</dbReference>
<name>A0A0D2B8Q2_9EURO</name>
<feature type="transmembrane region" description="Helical" evidence="5">
    <location>
        <begin position="12"/>
        <end position="31"/>
    </location>
</feature>
<dbReference type="Pfam" id="PF07690">
    <property type="entry name" value="MFS_1"/>
    <property type="match status" value="1"/>
</dbReference>
<evidence type="ECO:0000256" key="5">
    <source>
        <dbReference type="SAM" id="Phobius"/>
    </source>
</evidence>
<evidence type="ECO:0000256" key="3">
    <source>
        <dbReference type="ARBA" id="ARBA00022989"/>
    </source>
</evidence>
<feature type="transmembrane region" description="Helical" evidence="5">
    <location>
        <begin position="339"/>
        <end position="363"/>
    </location>
</feature>
<organism evidence="6 7">
    <name type="scientific">Exophiala spinifera</name>
    <dbReference type="NCBI Taxonomy" id="91928"/>
    <lineage>
        <taxon>Eukaryota</taxon>
        <taxon>Fungi</taxon>
        <taxon>Dikarya</taxon>
        <taxon>Ascomycota</taxon>
        <taxon>Pezizomycotina</taxon>
        <taxon>Eurotiomycetes</taxon>
        <taxon>Chaetothyriomycetidae</taxon>
        <taxon>Chaetothyriales</taxon>
        <taxon>Herpotrichiellaceae</taxon>
        <taxon>Exophiala</taxon>
    </lineage>
</organism>
<evidence type="ECO:0000313" key="7">
    <source>
        <dbReference type="Proteomes" id="UP000053328"/>
    </source>
</evidence>
<feature type="transmembrane region" description="Helical" evidence="5">
    <location>
        <begin position="102"/>
        <end position="127"/>
    </location>
</feature>
<feature type="transmembrane region" description="Helical" evidence="5">
    <location>
        <begin position="175"/>
        <end position="194"/>
    </location>
</feature>
<gene>
    <name evidence="6" type="ORF">PV08_05363</name>
</gene>
<sequence>MALINVQRTSPLSQTAIVSIVFFCCVGLTSAVSGLGAGGSHPRNIPVVDRINALLCACMVLSGLVSGSFINKLGPRVCLVFAATGYPIYTGGLWWLDSGRTAGFSYFCGALHGITAGLFYSTATYIVSCYSTEQVRGAYVSSVWVAFALGSAIGSATVLAITIHSGVSKSHVPPAVYITVIVIQSFGVLVACLLSDPSTVRRNDDRAVAYFANHSWIEELRCIFRESLALKTLVPSMAFAVCQVPNGFFGSVNAFYFNARTRALNNVGYWSTTAIGSLVAGLSCDSYRLGYRRQRGILVGAVVILIISGIWSGILFLLIKHDLNRHGSPPHVDWTDRPLSTSVSPLIILTLSGLVPGSITAYAQWLASSYSNNPVVLARLMGYVEALRGLGQAIMYALDSHKVAYRTEGILLFSCLMCGAVSCVVAVAIYPSNTEYGSDNAVVIPEVIGCHRSIFELNQSDKVRQEAVSEDSEKNPANYGVISEKAVGNVEEL</sequence>
<evidence type="ECO:0000256" key="2">
    <source>
        <dbReference type="ARBA" id="ARBA00022692"/>
    </source>
</evidence>
<dbReference type="InterPro" id="IPR036259">
    <property type="entry name" value="MFS_trans_sf"/>
</dbReference>
<comment type="subcellular location">
    <subcellularLocation>
        <location evidence="1">Membrane</location>
        <topology evidence="1">Multi-pass membrane protein</topology>
    </subcellularLocation>
</comment>
<proteinExistence type="predicted"/>
<evidence type="ECO:0000256" key="1">
    <source>
        <dbReference type="ARBA" id="ARBA00004141"/>
    </source>
</evidence>
<evidence type="ECO:0000313" key="6">
    <source>
        <dbReference type="EMBL" id="KIW15318.1"/>
    </source>
</evidence>
<feature type="transmembrane region" description="Helical" evidence="5">
    <location>
        <begin position="297"/>
        <end position="319"/>
    </location>
</feature>
<dbReference type="SUPFAM" id="SSF103473">
    <property type="entry name" value="MFS general substrate transporter"/>
    <property type="match status" value="1"/>
</dbReference>
<feature type="transmembrane region" description="Helical" evidence="5">
    <location>
        <begin position="77"/>
        <end position="96"/>
    </location>
</feature>
<feature type="transmembrane region" description="Helical" evidence="5">
    <location>
        <begin position="139"/>
        <end position="163"/>
    </location>
</feature>
<keyword evidence="4 5" id="KW-0472">Membrane</keyword>
<dbReference type="PANTHER" id="PTHR23294:SF59">
    <property type="entry name" value="UNC93-LIKE PROTEIN C922.05C"/>
    <property type="match status" value="1"/>
</dbReference>
<dbReference type="InterPro" id="IPR011701">
    <property type="entry name" value="MFS"/>
</dbReference>